<proteinExistence type="predicted"/>
<sequence>MLNDLIDSNKGPFNDNTIKQLFKEIFKASTDLQKSENEKHLYVSRKLKPEDTIVTFDNGGIIGDGNKSFVFGPCSVESFEQVER</sequence>
<dbReference type="InterPro" id="IPR036979">
    <property type="entry name" value="CM_dom_sf"/>
</dbReference>
<dbReference type="Gene3D" id="1.20.59.10">
    <property type="entry name" value="Chorismate mutase"/>
    <property type="match status" value="1"/>
</dbReference>
<dbReference type="GO" id="GO:0046417">
    <property type="term" value="P:chorismate metabolic process"/>
    <property type="evidence" value="ECO:0007669"/>
    <property type="project" value="InterPro"/>
</dbReference>
<accession>A0A380DWF4</accession>
<organism evidence="1 2">
    <name type="scientific">Staphylococcus aureus</name>
    <dbReference type="NCBI Taxonomy" id="1280"/>
    <lineage>
        <taxon>Bacteria</taxon>
        <taxon>Bacillati</taxon>
        <taxon>Bacillota</taxon>
        <taxon>Bacilli</taxon>
        <taxon>Bacillales</taxon>
        <taxon>Staphylococcaceae</taxon>
        <taxon>Staphylococcus</taxon>
    </lineage>
</organism>
<dbReference type="GO" id="GO:0004106">
    <property type="term" value="F:chorismate mutase activity"/>
    <property type="evidence" value="ECO:0007669"/>
    <property type="project" value="UniProtKB-EC"/>
</dbReference>
<gene>
    <name evidence="1" type="primary">aroA_5</name>
    <name evidence="1" type="ORF">NCTC6133_02328</name>
</gene>
<keyword evidence="1" id="KW-0413">Isomerase</keyword>
<dbReference type="Proteomes" id="UP000255091">
    <property type="component" value="Unassembled WGS sequence"/>
</dbReference>
<protein>
    <submittedName>
        <fullName evidence="1">Chorismate mutase I / 2-keto-3-deoxy-D-arabino-heptulosonate-7-phosphate synthase I beta, AroH/AroA I beta</fullName>
        <ecNumber evidence="1">5.4.99.5</ecNumber>
    </submittedName>
</protein>
<evidence type="ECO:0000313" key="2">
    <source>
        <dbReference type="Proteomes" id="UP000255091"/>
    </source>
</evidence>
<dbReference type="AlphaFoldDB" id="A0A380DWF4"/>
<evidence type="ECO:0000313" key="1">
    <source>
        <dbReference type="EMBL" id="SUK52888.1"/>
    </source>
</evidence>
<dbReference type="SUPFAM" id="SSF51569">
    <property type="entry name" value="Aldolase"/>
    <property type="match status" value="1"/>
</dbReference>
<dbReference type="EMBL" id="UHAP01000001">
    <property type="protein sequence ID" value="SUK52888.1"/>
    <property type="molecule type" value="Genomic_DNA"/>
</dbReference>
<name>A0A380DWF4_STAAU</name>
<dbReference type="EC" id="5.4.99.5" evidence="1"/>
<reference evidence="1 2" key="1">
    <citation type="submission" date="2018-06" db="EMBL/GenBank/DDBJ databases">
        <authorList>
            <consortium name="Pathogen Informatics"/>
            <person name="Doyle S."/>
        </authorList>
    </citation>
    <scope>NUCLEOTIDE SEQUENCE [LARGE SCALE GENOMIC DNA]</scope>
    <source>
        <strain evidence="1 2">NCTC6133</strain>
    </source>
</reference>